<accession>A0A8S9ZLX1</accession>
<evidence type="ECO:0000313" key="1">
    <source>
        <dbReference type="EMBL" id="KAF7634311.1"/>
    </source>
</evidence>
<dbReference type="Proteomes" id="UP000605970">
    <property type="component" value="Unassembled WGS sequence"/>
</dbReference>
<comment type="caution">
    <text evidence="1">The sequence shown here is derived from an EMBL/GenBank/DDBJ whole genome shotgun (WGS) entry which is preliminary data.</text>
</comment>
<name>A0A8S9ZLX1_9BILA</name>
<reference evidence="1" key="1">
    <citation type="journal article" date="2020" name="Ecol. Evol.">
        <title>Genome structure and content of the rice root-knot nematode (Meloidogyne graminicola).</title>
        <authorList>
            <person name="Phan N.T."/>
            <person name="Danchin E.G.J."/>
            <person name="Klopp C."/>
            <person name="Perfus-Barbeoch L."/>
            <person name="Kozlowski D.K."/>
            <person name="Koutsovoulos G.D."/>
            <person name="Lopez-Roques C."/>
            <person name="Bouchez O."/>
            <person name="Zahm M."/>
            <person name="Besnard G."/>
            <person name="Bellafiore S."/>
        </authorList>
    </citation>
    <scope>NUCLEOTIDE SEQUENCE</scope>
    <source>
        <strain evidence="1">VN-18</strain>
    </source>
</reference>
<evidence type="ECO:0000313" key="2">
    <source>
        <dbReference type="Proteomes" id="UP000605970"/>
    </source>
</evidence>
<gene>
    <name evidence="1" type="ORF">Mgra_00006277</name>
</gene>
<organism evidence="1 2">
    <name type="scientific">Meloidogyne graminicola</name>
    <dbReference type="NCBI Taxonomy" id="189291"/>
    <lineage>
        <taxon>Eukaryota</taxon>
        <taxon>Metazoa</taxon>
        <taxon>Ecdysozoa</taxon>
        <taxon>Nematoda</taxon>
        <taxon>Chromadorea</taxon>
        <taxon>Rhabditida</taxon>
        <taxon>Tylenchina</taxon>
        <taxon>Tylenchomorpha</taxon>
        <taxon>Tylenchoidea</taxon>
        <taxon>Meloidogynidae</taxon>
        <taxon>Meloidogyninae</taxon>
        <taxon>Meloidogyne</taxon>
    </lineage>
</organism>
<keyword evidence="2" id="KW-1185">Reference proteome</keyword>
<sequence>MNACNSSLLALISGKCDCKKNSCKSTRTNFLSITDPGAVLRLGPVLKKKRFVGRLSTITKTNFGVHPWLQLLKTCIIPVNSPFTAFNNHNFPENRSPRQ</sequence>
<dbReference type="EMBL" id="JABEBT010000060">
    <property type="protein sequence ID" value="KAF7634311.1"/>
    <property type="molecule type" value="Genomic_DNA"/>
</dbReference>
<dbReference type="AlphaFoldDB" id="A0A8S9ZLX1"/>
<protein>
    <submittedName>
        <fullName evidence="1">Uncharacterized protein</fullName>
    </submittedName>
</protein>
<proteinExistence type="predicted"/>